<organism>
    <name type="scientific">Ixodes scapularis</name>
    <name type="common">Black-legged tick</name>
    <name type="synonym">Deer tick</name>
    <dbReference type="NCBI Taxonomy" id="6945"/>
    <lineage>
        <taxon>Eukaryota</taxon>
        <taxon>Metazoa</taxon>
        <taxon>Ecdysozoa</taxon>
        <taxon>Arthropoda</taxon>
        <taxon>Chelicerata</taxon>
        <taxon>Arachnida</taxon>
        <taxon>Acari</taxon>
        <taxon>Parasitiformes</taxon>
        <taxon>Ixodida</taxon>
        <taxon>Ixodoidea</taxon>
        <taxon>Ixodidae</taxon>
        <taxon>Ixodinae</taxon>
        <taxon>Ixodes</taxon>
    </lineage>
</organism>
<dbReference type="OrthoDB" id="8194903at2759"/>
<evidence type="ECO:0000256" key="1">
    <source>
        <dbReference type="SAM" id="MobiDB-lite"/>
    </source>
</evidence>
<keyword evidence="4" id="KW-1185">Reference proteome</keyword>
<dbReference type="PANTHER" id="PTHR46579">
    <property type="entry name" value="F5/8 TYPE C DOMAIN-CONTAINING PROTEIN-RELATED"/>
    <property type="match status" value="1"/>
</dbReference>
<proteinExistence type="predicted"/>
<dbReference type="STRING" id="6945.B7QI93"/>
<feature type="non-terminal residue" evidence="2">
    <location>
        <position position="328"/>
    </location>
</feature>
<feature type="region of interest" description="Disordered" evidence="1">
    <location>
        <begin position="1"/>
        <end position="21"/>
    </location>
</feature>
<dbReference type="InParanoid" id="B7QI93"/>
<dbReference type="VEuPathDB" id="VectorBase:ISCP_015870"/>
<dbReference type="VEuPathDB" id="VectorBase:ISCI023691"/>
<dbReference type="EnsemblMetazoa" id="ISCW023691-RA">
    <property type="protein sequence ID" value="ISCW023691-PA"/>
    <property type="gene ID" value="ISCW023691"/>
</dbReference>
<evidence type="ECO:0000313" key="4">
    <source>
        <dbReference type="Proteomes" id="UP000001555"/>
    </source>
</evidence>
<dbReference type="EMBL" id="ABJB010947379">
    <property type="status" value="NOT_ANNOTATED_CDS"/>
    <property type="molecule type" value="Genomic_DNA"/>
</dbReference>
<sequence length="328" mass="37320">RTASKHLQEAVDGTPANPSRGVKGPSIVMELPRFDIVAGFIPDYMHCACLGVLRQLFKLWLDSEHHLSAWYIGTSVASLNKLLLAICPPVEITRTPRKFEERSYWKASELRAFILFYGYVVLKPVLPLKYFKHYVLFAYGIYLLVQEKVSKLDICHSRALLETFVMQMGRLYGEQHMSFNVHQLVHLADSVEAWGPLWATSCFPFEGKNAVLLSYISGTRGVAEQIATKFLWWQNVMAWEEKQASEKAGMFLEKMLSQKTIGRTGICLPEGVIAYKRRSSAASNLRFELALENLLGAVPSVVTYYHRFQSCDTVWCSESYAMPKRVNC</sequence>
<dbReference type="PaxDb" id="6945-B7QI93"/>
<reference evidence="2 4" key="1">
    <citation type="submission" date="2008-03" db="EMBL/GenBank/DDBJ databases">
        <title>Annotation of Ixodes scapularis.</title>
        <authorList>
            <consortium name="Ixodes scapularis Genome Project Consortium"/>
            <person name="Caler E."/>
            <person name="Hannick L.I."/>
            <person name="Bidwell S."/>
            <person name="Joardar V."/>
            <person name="Thiagarajan M."/>
            <person name="Amedeo P."/>
            <person name="Galinsky K.J."/>
            <person name="Schobel S."/>
            <person name="Inman J."/>
            <person name="Hostetler J."/>
            <person name="Miller J."/>
            <person name="Hammond M."/>
            <person name="Megy K."/>
            <person name="Lawson D."/>
            <person name="Kodira C."/>
            <person name="Sutton G."/>
            <person name="Meyer J."/>
            <person name="Hill C.A."/>
            <person name="Birren B."/>
            <person name="Nene V."/>
            <person name="Collins F."/>
            <person name="Alarcon-Chaidez F."/>
            <person name="Wikel S."/>
            <person name="Strausberg R."/>
        </authorList>
    </citation>
    <scope>NUCLEOTIDE SEQUENCE [LARGE SCALE GENOMIC DNA]</scope>
    <source>
        <strain evidence="4">Wikel</strain>
        <strain evidence="2">Wikel colony</strain>
    </source>
</reference>
<dbReference type="AlphaFoldDB" id="B7QI93"/>
<dbReference type="VEuPathDB" id="VectorBase:ISCW023691"/>
<gene>
    <name evidence="2" type="ORF">IscW_ISCW023691</name>
</gene>
<protein>
    <submittedName>
        <fullName evidence="2 3">Uncharacterized protein</fullName>
    </submittedName>
</protein>
<reference evidence="3" key="2">
    <citation type="submission" date="2020-05" db="UniProtKB">
        <authorList>
            <consortium name="EnsemblMetazoa"/>
        </authorList>
    </citation>
    <scope>IDENTIFICATION</scope>
    <source>
        <strain evidence="3">wikel</strain>
    </source>
</reference>
<name>B7QI93_IXOSC</name>
<evidence type="ECO:0000313" key="3">
    <source>
        <dbReference type="EnsemblMetazoa" id="ISCW023691-PA"/>
    </source>
</evidence>
<evidence type="ECO:0000313" key="2">
    <source>
        <dbReference type="EMBL" id="EEC18565.1"/>
    </source>
</evidence>
<dbReference type="Proteomes" id="UP000001555">
    <property type="component" value="Unassembled WGS sequence"/>
</dbReference>
<dbReference type="EMBL" id="DS944418">
    <property type="protein sequence ID" value="EEC18565.1"/>
    <property type="molecule type" value="Genomic_DNA"/>
</dbReference>
<feature type="non-terminal residue" evidence="2">
    <location>
        <position position="1"/>
    </location>
</feature>
<dbReference type="PANTHER" id="PTHR46579:SF1">
    <property type="entry name" value="F5_8 TYPE C DOMAIN-CONTAINING PROTEIN"/>
    <property type="match status" value="1"/>
</dbReference>
<dbReference type="HOGENOM" id="CLU_848806_0_0_1"/>
<accession>B7QI93</accession>